<dbReference type="PANTHER" id="PTHR38479">
    <property type="entry name" value="LMO0824 PROTEIN"/>
    <property type="match status" value="1"/>
</dbReference>
<accession>A0A839RNB8</accession>
<keyword evidence="2" id="KW-1185">Reference proteome</keyword>
<gene>
    <name evidence="1" type="ORF">FHU29_002704</name>
</gene>
<dbReference type="Proteomes" id="UP000567922">
    <property type="component" value="Unassembled WGS sequence"/>
</dbReference>
<evidence type="ECO:0008006" key="3">
    <source>
        <dbReference type="Google" id="ProtNLM"/>
    </source>
</evidence>
<comment type="caution">
    <text evidence="1">The sequence shown here is derived from an EMBL/GenBank/DDBJ whole genome shotgun (WGS) entry which is preliminary data.</text>
</comment>
<dbReference type="EMBL" id="JACHWS010000002">
    <property type="protein sequence ID" value="MBB3038255.1"/>
    <property type="molecule type" value="Genomic_DNA"/>
</dbReference>
<dbReference type="InterPro" id="IPR009351">
    <property type="entry name" value="AlkZ-like"/>
</dbReference>
<dbReference type="Pfam" id="PF06224">
    <property type="entry name" value="AlkZ-like"/>
    <property type="match status" value="1"/>
</dbReference>
<dbReference type="OrthoDB" id="9148135at2"/>
<dbReference type="AlphaFoldDB" id="A0A839RNB8"/>
<protein>
    <recommendedName>
        <fullName evidence="3">Winged helix DNA-binding domain-containing protein</fullName>
    </recommendedName>
</protein>
<reference evidence="1 2" key="1">
    <citation type="submission" date="2020-08" db="EMBL/GenBank/DDBJ databases">
        <title>Sequencing the genomes of 1000 actinobacteria strains.</title>
        <authorList>
            <person name="Klenk H.-P."/>
        </authorList>
    </citation>
    <scope>NUCLEOTIDE SEQUENCE [LARGE SCALE GENOMIC DNA]</scope>
    <source>
        <strain evidence="1 2">DSM 45258</strain>
    </source>
</reference>
<dbReference type="PANTHER" id="PTHR38479:SF2">
    <property type="entry name" value="WINGED HELIX DNA-BINDING DOMAIN-CONTAINING PROTEIN"/>
    <property type="match status" value="1"/>
</dbReference>
<name>A0A839RNB8_9ACTN</name>
<evidence type="ECO:0000313" key="2">
    <source>
        <dbReference type="Proteomes" id="UP000567922"/>
    </source>
</evidence>
<organism evidence="1 2">
    <name type="scientific">Hoyosella altamirensis</name>
    <dbReference type="NCBI Taxonomy" id="616997"/>
    <lineage>
        <taxon>Bacteria</taxon>
        <taxon>Bacillati</taxon>
        <taxon>Actinomycetota</taxon>
        <taxon>Actinomycetes</taxon>
        <taxon>Mycobacteriales</taxon>
        <taxon>Hoyosellaceae</taxon>
        <taxon>Hoyosella</taxon>
    </lineage>
</organism>
<proteinExistence type="predicted"/>
<evidence type="ECO:0000313" key="1">
    <source>
        <dbReference type="EMBL" id="MBB3038255.1"/>
    </source>
</evidence>
<dbReference type="RefSeq" id="WP_064438649.1">
    <property type="nucleotide sequence ID" value="NZ_BDDI01000001.1"/>
</dbReference>
<sequence>MRPSDELQTLNRTLLQRQHLLERVALSPEELAVHLVGLQAQDALPPYIGMFSRVTNFDPLTLSDGLESRSLVRATLMRGTIHLVVAEDALRMRSIFQPEFEKTLERPGFFFGALSGLDTEEIRKHGEAALDDGPRTAAQVRASAEAAFPDRDPQAVAQAWYYQVPVLQVPPRGMWRKSGRPIWSRIDSWLGQPLITDYSPADLVARYLAAFGPASTQDIAAWSRLPGIAELVEQLGTRLRTYQTASGQTLYDVADAELADPELAAPVRFLGWYDNVFLGHKDRSRIVSTEVTAQIWERETRNISPVLIDGFIKGGYRVTTGKKREPVEMRIRLIDVPRRAEPAVEAEAVRLLKLLEPDRTARIEFVQQL</sequence>